<keyword evidence="4" id="KW-1003">Cell membrane</keyword>
<feature type="transmembrane region" description="Helical" evidence="8">
    <location>
        <begin position="32"/>
        <end position="53"/>
    </location>
</feature>
<dbReference type="PANTHER" id="PTHR42810:SF4">
    <property type="entry name" value="URIC ACID TRANSPORTER UACT"/>
    <property type="match status" value="1"/>
</dbReference>
<dbReference type="PANTHER" id="PTHR42810">
    <property type="entry name" value="PURINE PERMEASE C1399.01C-RELATED"/>
    <property type="match status" value="1"/>
</dbReference>
<feature type="transmembrane region" description="Helical" evidence="8">
    <location>
        <begin position="356"/>
        <end position="376"/>
    </location>
</feature>
<dbReference type="NCBIfam" id="TIGR00801">
    <property type="entry name" value="ncs2"/>
    <property type="match status" value="1"/>
</dbReference>
<feature type="transmembrane region" description="Helical" evidence="8">
    <location>
        <begin position="388"/>
        <end position="407"/>
    </location>
</feature>
<evidence type="ECO:0000256" key="1">
    <source>
        <dbReference type="ARBA" id="ARBA00004651"/>
    </source>
</evidence>
<feature type="transmembrane region" description="Helical" evidence="8">
    <location>
        <begin position="327"/>
        <end position="350"/>
    </location>
</feature>
<feature type="domain" description="Amidohydrolase-related" evidence="9">
    <location>
        <begin position="616"/>
        <end position="661"/>
    </location>
</feature>
<dbReference type="Pfam" id="PF01979">
    <property type="entry name" value="Amidohydro_1"/>
    <property type="match status" value="1"/>
</dbReference>
<reference evidence="10 11" key="1">
    <citation type="submission" date="2016-11" db="EMBL/GenBank/DDBJ databases">
        <authorList>
            <person name="Jaros S."/>
            <person name="Januszkiewicz K."/>
            <person name="Wedrychowicz H."/>
        </authorList>
    </citation>
    <scope>NUCLEOTIDE SEQUENCE [LARGE SCALE GENOMIC DNA]</scope>
    <source>
        <strain evidence="10 11">DSM 44523</strain>
    </source>
</reference>
<evidence type="ECO:0000313" key="10">
    <source>
        <dbReference type="EMBL" id="SHF28271.1"/>
    </source>
</evidence>
<evidence type="ECO:0000256" key="8">
    <source>
        <dbReference type="SAM" id="Phobius"/>
    </source>
</evidence>
<keyword evidence="6 8" id="KW-1133">Transmembrane helix</keyword>
<evidence type="ECO:0000256" key="6">
    <source>
        <dbReference type="ARBA" id="ARBA00022989"/>
    </source>
</evidence>
<keyword evidence="3" id="KW-0813">Transport</keyword>
<feature type="transmembrane region" description="Helical" evidence="8">
    <location>
        <begin position="60"/>
        <end position="83"/>
    </location>
</feature>
<protein>
    <submittedName>
        <fullName evidence="10">Xanthine permease</fullName>
    </submittedName>
</protein>
<evidence type="ECO:0000256" key="2">
    <source>
        <dbReference type="ARBA" id="ARBA00008821"/>
    </source>
</evidence>
<proteinExistence type="inferred from homology"/>
<keyword evidence="7 8" id="KW-0472">Membrane</keyword>
<dbReference type="NCBIfam" id="NF037981">
    <property type="entry name" value="NCS2_1"/>
    <property type="match status" value="1"/>
</dbReference>
<dbReference type="Gene3D" id="2.30.40.10">
    <property type="entry name" value="Urease, subunit C, domain 1"/>
    <property type="match status" value="2"/>
</dbReference>
<organism evidence="10 11">
    <name type="scientific">Streptoalloteichus hindustanus</name>
    <dbReference type="NCBI Taxonomy" id="2017"/>
    <lineage>
        <taxon>Bacteria</taxon>
        <taxon>Bacillati</taxon>
        <taxon>Actinomycetota</taxon>
        <taxon>Actinomycetes</taxon>
        <taxon>Pseudonocardiales</taxon>
        <taxon>Pseudonocardiaceae</taxon>
        <taxon>Streptoalloteichus</taxon>
    </lineage>
</organism>
<comment type="similarity">
    <text evidence="2">Belongs to the nucleobase:cation symporter-2 (NCS2) (TC 2.A.40) family.</text>
</comment>
<dbReference type="InterPro" id="IPR006680">
    <property type="entry name" value="Amidohydro-rel"/>
</dbReference>
<gene>
    <name evidence="10" type="ORF">SAMN05444320_10371</name>
</gene>
<keyword evidence="5 8" id="KW-0812">Transmembrane</keyword>
<dbReference type="GO" id="GO:0016810">
    <property type="term" value="F:hydrolase activity, acting on carbon-nitrogen (but not peptide) bonds"/>
    <property type="evidence" value="ECO:0007669"/>
    <property type="project" value="InterPro"/>
</dbReference>
<keyword evidence="11" id="KW-1185">Reference proteome</keyword>
<evidence type="ECO:0000256" key="4">
    <source>
        <dbReference type="ARBA" id="ARBA00022475"/>
    </source>
</evidence>
<name>A0A1M5AD51_STRHI</name>
<dbReference type="AlphaFoldDB" id="A0A1M5AD51"/>
<feature type="transmembrane region" description="Helical" evidence="8">
    <location>
        <begin position="204"/>
        <end position="222"/>
    </location>
</feature>
<dbReference type="InterPro" id="IPR011059">
    <property type="entry name" value="Metal-dep_hydrolase_composite"/>
</dbReference>
<dbReference type="Proteomes" id="UP000184501">
    <property type="component" value="Unassembled WGS sequence"/>
</dbReference>
<dbReference type="RefSeq" id="WP_234995635.1">
    <property type="nucleotide sequence ID" value="NZ_FQVN01000003.1"/>
</dbReference>
<evidence type="ECO:0000256" key="5">
    <source>
        <dbReference type="ARBA" id="ARBA00022692"/>
    </source>
</evidence>
<sequence>MGRATTTGAAQRPPVHPVDEVLPLGRTLTLGLQHILSMYAGVVAPPLIVGAAAGLRGPDLAYLVSAALVMAGVATLVQTLGVWRFGIRMPFVNGPTFAAVTPMVLIAHGGGGLPAVFGAALVSSLLGLAVAGRFSRLVRFFPPLVTGTVITLIGLSILKVGVQWSAGGVGAPDFGSPRNLAVALGVLAFIVLLQRFARGFAGRVAVLLGLLLGTAVAAPLGMTDLSGVARVDLVGITTPFHFGVPRFELAAIVSMLVVQLVILAECTADALAVGEVVGRPVGPAELAMALRADTAASALSSVLNAFPCSAFAQNIGLVQLTGVRSRFVVAAGGGVLVLLGLLPPLGALVAAVPAPVLGGAGIALFGTVAASGVRTLGRSGFRGPHDLVVVGVSLGLGMIPLAVPTFWEHLPAAARTVLDSGISVGTVAAIALNLLFNGRPGAGSASAPPLPVPRPPSEGSAAGAVDRRTVLTGCAVATLDDADAEYERGHVVVEGGRIVAVGPGEIEPRPGDHRVDARGCLATPGFVHLSRDLRTSVAPGLSPDRLATLDDEFRIAVARATAARLTLTGHTCCSRPDDDGVFAAAAPEIGIRLCETHSAIEARPTSPVTGDTARARLRAATRDAARQIRNGDQLGSLEPGKLADIAVWRLDDLAHVEFDDPVTALVAAPPARVWLSLVGGRVVVRDGRLVTADEQEVADAAARAARALRQHTGISDSVT</sequence>
<feature type="transmembrane region" description="Helical" evidence="8">
    <location>
        <begin position="103"/>
        <end position="128"/>
    </location>
</feature>
<dbReference type="SUPFAM" id="SSF51338">
    <property type="entry name" value="Composite domain of metallo-dependent hydrolases"/>
    <property type="match status" value="2"/>
</dbReference>
<dbReference type="InterPro" id="IPR006043">
    <property type="entry name" value="NCS2"/>
</dbReference>
<feature type="transmembrane region" description="Helical" evidence="8">
    <location>
        <begin position="140"/>
        <end position="160"/>
    </location>
</feature>
<dbReference type="NCBIfam" id="TIGR03173">
    <property type="entry name" value="pbuX"/>
    <property type="match status" value="1"/>
</dbReference>
<feature type="transmembrane region" description="Helical" evidence="8">
    <location>
        <begin position="242"/>
        <end position="263"/>
    </location>
</feature>
<evidence type="ECO:0000256" key="3">
    <source>
        <dbReference type="ARBA" id="ARBA00022448"/>
    </source>
</evidence>
<dbReference type="PROSITE" id="PS01116">
    <property type="entry name" value="XANTH_URACIL_PERMASE"/>
    <property type="match status" value="1"/>
</dbReference>
<dbReference type="InterPro" id="IPR017588">
    <property type="entry name" value="UacT-like"/>
</dbReference>
<dbReference type="Gene3D" id="3.20.20.140">
    <property type="entry name" value="Metal-dependent hydrolases"/>
    <property type="match status" value="1"/>
</dbReference>
<feature type="transmembrane region" description="Helical" evidence="8">
    <location>
        <begin position="180"/>
        <end position="197"/>
    </location>
</feature>
<dbReference type="GO" id="GO:0042907">
    <property type="term" value="F:xanthine transmembrane transporter activity"/>
    <property type="evidence" value="ECO:0007669"/>
    <property type="project" value="TreeGrafter"/>
</dbReference>
<evidence type="ECO:0000313" key="11">
    <source>
        <dbReference type="Proteomes" id="UP000184501"/>
    </source>
</evidence>
<evidence type="ECO:0000256" key="7">
    <source>
        <dbReference type="ARBA" id="ARBA00023136"/>
    </source>
</evidence>
<dbReference type="EMBL" id="FQVN01000003">
    <property type="protein sequence ID" value="SHF28271.1"/>
    <property type="molecule type" value="Genomic_DNA"/>
</dbReference>
<comment type="subcellular location">
    <subcellularLocation>
        <location evidence="1">Cell membrane</location>
        <topology evidence="1">Multi-pass membrane protein</topology>
    </subcellularLocation>
</comment>
<accession>A0A1M5AD51</accession>
<dbReference type="InterPro" id="IPR006042">
    <property type="entry name" value="Xan_ur_permease"/>
</dbReference>
<dbReference type="Pfam" id="PF00860">
    <property type="entry name" value="Xan_ur_permease"/>
    <property type="match status" value="1"/>
</dbReference>
<dbReference type="GO" id="GO:0005886">
    <property type="term" value="C:plasma membrane"/>
    <property type="evidence" value="ECO:0007669"/>
    <property type="project" value="UniProtKB-SubCell"/>
</dbReference>
<evidence type="ECO:0000259" key="9">
    <source>
        <dbReference type="Pfam" id="PF01979"/>
    </source>
</evidence>
<dbReference type="STRING" id="2017.SAMN05444320_10371"/>